<organism evidence="2 3">
    <name type="scientific">Mesorhabditis belari</name>
    <dbReference type="NCBI Taxonomy" id="2138241"/>
    <lineage>
        <taxon>Eukaryota</taxon>
        <taxon>Metazoa</taxon>
        <taxon>Ecdysozoa</taxon>
        <taxon>Nematoda</taxon>
        <taxon>Chromadorea</taxon>
        <taxon>Rhabditida</taxon>
        <taxon>Rhabditina</taxon>
        <taxon>Rhabditomorpha</taxon>
        <taxon>Rhabditoidea</taxon>
        <taxon>Rhabditidae</taxon>
        <taxon>Mesorhabditinae</taxon>
        <taxon>Mesorhabditis</taxon>
    </lineage>
</organism>
<name>A0AAF3F022_9BILA</name>
<proteinExistence type="predicted"/>
<dbReference type="WBParaSite" id="MBELARI_LOCUS1983">
    <property type="protein sequence ID" value="MBELARI_LOCUS1983"/>
    <property type="gene ID" value="MBELARI_LOCUS1983"/>
</dbReference>
<dbReference type="GO" id="GO:0005737">
    <property type="term" value="C:cytoplasm"/>
    <property type="evidence" value="ECO:0007669"/>
    <property type="project" value="TreeGrafter"/>
</dbReference>
<evidence type="ECO:0000259" key="1">
    <source>
        <dbReference type="Pfam" id="PF09794"/>
    </source>
</evidence>
<evidence type="ECO:0000313" key="3">
    <source>
        <dbReference type="WBParaSite" id="MBELARI_LOCUS1983"/>
    </source>
</evidence>
<accession>A0AAF3F022</accession>
<dbReference type="PANTHER" id="PTHR31017">
    <property type="entry name" value="LATE SECRETORY PATHWAY PROTEIN AVL9-RELATED"/>
    <property type="match status" value="1"/>
</dbReference>
<dbReference type="Proteomes" id="UP000887575">
    <property type="component" value="Unassembled WGS sequence"/>
</dbReference>
<dbReference type="Pfam" id="PF09794">
    <property type="entry name" value="Avl9"/>
    <property type="match status" value="1"/>
</dbReference>
<dbReference type="InterPro" id="IPR051731">
    <property type="entry name" value="DENND11/AVL9_GEFs"/>
</dbReference>
<feature type="domain" description="AVL9/DENND6" evidence="1">
    <location>
        <begin position="45"/>
        <end position="87"/>
    </location>
</feature>
<dbReference type="InterPro" id="IPR018307">
    <property type="entry name" value="ABL9/DENND6_dom"/>
</dbReference>
<keyword evidence="2" id="KW-1185">Reference proteome</keyword>
<dbReference type="AlphaFoldDB" id="A0AAF3F022"/>
<dbReference type="PANTHER" id="PTHR31017:SF1">
    <property type="entry name" value="LATE SECRETORY PATHWAY PROTEIN AVL9 HOMOLOG"/>
    <property type="match status" value="1"/>
</dbReference>
<protein>
    <recommendedName>
        <fullName evidence="1">AVL9/DENND6 domain-containing protein</fullName>
    </recommendedName>
</protein>
<evidence type="ECO:0000313" key="2">
    <source>
        <dbReference type="Proteomes" id="UP000887575"/>
    </source>
</evidence>
<reference evidence="3" key="1">
    <citation type="submission" date="2024-02" db="UniProtKB">
        <authorList>
            <consortium name="WormBaseParasite"/>
        </authorList>
    </citation>
    <scope>IDENTIFICATION</scope>
</reference>
<sequence length="232" mass="26702">MLHESSCDRLENQRTEVQRESVSFEFPDCAPGFVEHKSTHPPLVDESSQYLPVEWINLPSLAIPDGAHHAESDVLYFLLPSREDAEKAFLGFHVIDKSMQIVGKTTQSYFNGRDFSKIEVLSQMYQNLVDVLEEDLTNGQSPIIDTSARRERLYLTCFLWFRQRFDTSRSYVFGPGWSARHWEAGTKVEESFTTWIHGATSTIGQAAGQLQGQWWFQTRGKMLKLMTWSIMP</sequence>